<dbReference type="InterPro" id="IPR009080">
    <property type="entry name" value="tRNAsynth_Ia_anticodon-bd"/>
</dbReference>
<keyword evidence="9 16" id="KW-0067">ATP-binding</keyword>
<evidence type="ECO:0000256" key="2">
    <source>
        <dbReference type="ARBA" id="ARBA00005594"/>
    </source>
</evidence>
<evidence type="ECO:0000256" key="6">
    <source>
        <dbReference type="ARBA" id="ARBA00022555"/>
    </source>
</evidence>
<keyword evidence="10 15" id="KW-0694">RNA-binding</keyword>
<evidence type="ECO:0000256" key="14">
    <source>
        <dbReference type="ARBA" id="ARBA00047364"/>
    </source>
</evidence>
<evidence type="ECO:0000256" key="3">
    <source>
        <dbReference type="ARBA" id="ARBA00012838"/>
    </source>
</evidence>
<dbReference type="AlphaFoldDB" id="A0A0N5AUT3"/>
<dbReference type="InterPro" id="IPR029038">
    <property type="entry name" value="MetRS_Zn"/>
</dbReference>
<evidence type="ECO:0000259" key="18">
    <source>
        <dbReference type="PROSITE" id="PS50886"/>
    </source>
</evidence>
<dbReference type="STRING" id="451379.A0A0N5AUT3"/>
<dbReference type="SUPFAM" id="SSF57770">
    <property type="entry name" value="Methionyl-tRNA synthetase (MetRS), Zn-domain"/>
    <property type="match status" value="1"/>
</dbReference>
<dbReference type="InterPro" id="IPR023458">
    <property type="entry name" value="Met-tRNA_ligase_1"/>
</dbReference>
<evidence type="ECO:0000313" key="19">
    <source>
        <dbReference type="Proteomes" id="UP000046393"/>
    </source>
</evidence>
<dbReference type="PANTHER" id="PTHR45765">
    <property type="entry name" value="METHIONINE--TRNA LIGASE"/>
    <property type="match status" value="1"/>
</dbReference>
<dbReference type="CDD" id="cd02799">
    <property type="entry name" value="tRNA_bind_EMAP-II_like"/>
    <property type="match status" value="1"/>
</dbReference>
<keyword evidence="11 16" id="KW-0648">Protein biosynthesis</keyword>
<dbReference type="InterPro" id="IPR041872">
    <property type="entry name" value="Anticodon_Met"/>
</dbReference>
<evidence type="ECO:0000313" key="20">
    <source>
        <dbReference type="WBParaSite" id="SMUV_0000862601-mRNA-1"/>
    </source>
</evidence>
<feature type="domain" description="TRNA-binding" evidence="18">
    <location>
        <begin position="633"/>
        <end position="734"/>
    </location>
</feature>
<dbReference type="CDD" id="cd07957">
    <property type="entry name" value="Anticodon_Ia_Met"/>
    <property type="match status" value="1"/>
</dbReference>
<dbReference type="Gene3D" id="2.40.50.140">
    <property type="entry name" value="Nucleic acid-binding proteins"/>
    <property type="match status" value="1"/>
</dbReference>
<evidence type="ECO:0000256" key="4">
    <source>
        <dbReference type="ARBA" id="ARBA00018335"/>
    </source>
</evidence>
<organism evidence="19 20">
    <name type="scientific">Syphacia muris</name>
    <dbReference type="NCBI Taxonomy" id="451379"/>
    <lineage>
        <taxon>Eukaryota</taxon>
        <taxon>Metazoa</taxon>
        <taxon>Ecdysozoa</taxon>
        <taxon>Nematoda</taxon>
        <taxon>Chromadorea</taxon>
        <taxon>Rhabditida</taxon>
        <taxon>Spirurina</taxon>
        <taxon>Oxyuridomorpha</taxon>
        <taxon>Oxyuroidea</taxon>
        <taxon>Oxyuridae</taxon>
        <taxon>Syphacia</taxon>
    </lineage>
</organism>
<dbReference type="GO" id="GO:0017101">
    <property type="term" value="C:aminoacyl-tRNA synthetase multienzyme complex"/>
    <property type="evidence" value="ECO:0007669"/>
    <property type="project" value="TreeGrafter"/>
</dbReference>
<dbReference type="Pfam" id="PF01588">
    <property type="entry name" value="tRNA_bind"/>
    <property type="match status" value="1"/>
</dbReference>
<sequence length="794" mass="89977">MRDVTGINNLFLLLMLFSITKKYINGKKNVLITAALPYVNNVPHLGNIIGCVLSADVFARYCRLKGWRFLYVCGTDEYGTATETKAIQENMTPKEICDKYNALHKKIYDWFNIEFDHFGRTSTEHQKELVQDLFLKLHKNGFTTTATVNQLHCDNCNRFLADRFVHGECPYCHYDDARGDQCDGCTKLINAVELINPKCHLCNSAPVLFLHVFFPEVQKHLDSQLSSSDCHWSSSAISISKSWLKNGLEKRCITRDLKWGIPVPLSEFSDKVFYVWFDAPVGYLSITKELLGDDWKLWWKNPDNVELYNFVGKDNVAFHSVMFPASLLGARDNYTIVNQLCATEYLNYEESKFSKSRGTGVFGDMVSEIGIDADVWRFYLLYMRPENQDTAFSWDDFTKRFFLKVNTELLSNLGNFINRSLTFLASTFGSEIQEMELSNPEFELISTVSNELKEYDRLISCIKFRDALIKILRISRLGNQYMQSMQPWVLCKGDNVQRKRAGTIISVSSNIACLLGVLLHPYMPEVSKRILHQCGLAKLPLLPKNAVAFLKCGHKIGQPTPLFTTIEKTTVETLKKKFMGKGGVQMKKSEKGIFSNNCKVKEGVKKDCVDATANLKSKNSIRGLYTQKTDVVDIGRLDIRVGRILKAEKHPDADSLYVESIDLGEEKPRTVVSGLVRHIPLDKMQNRLVICLCNLKPVKMRGVESCAMVMCASCPEKVEILEVPETCVPGQKVTCSQYTHRPDPIMNPKKKIWETVAPDLCVDAQGNVSYKGSVLLVDAKHVITAPTLRNVPVK</sequence>
<proteinExistence type="inferred from homology"/>
<dbReference type="InterPro" id="IPR033911">
    <property type="entry name" value="MetRS_core"/>
</dbReference>
<protein>
    <recommendedName>
        <fullName evidence="4">Methionine--tRNA ligase, cytoplasmic</fullName>
        <ecNumber evidence="3">6.1.1.10</ecNumber>
    </recommendedName>
    <alternativeName>
        <fullName evidence="13">Methionyl-tRNA synthetase</fullName>
    </alternativeName>
</protein>
<evidence type="ECO:0000256" key="1">
    <source>
        <dbReference type="ARBA" id="ARBA00004496"/>
    </source>
</evidence>
<dbReference type="InterPro" id="IPR015413">
    <property type="entry name" value="Methionyl/Leucyl_tRNA_Synth"/>
</dbReference>
<dbReference type="GO" id="GO:0006431">
    <property type="term" value="P:methionyl-tRNA aminoacylation"/>
    <property type="evidence" value="ECO:0007669"/>
    <property type="project" value="InterPro"/>
</dbReference>
<dbReference type="GO" id="GO:0005829">
    <property type="term" value="C:cytosol"/>
    <property type="evidence" value="ECO:0007669"/>
    <property type="project" value="TreeGrafter"/>
</dbReference>
<dbReference type="InterPro" id="IPR014758">
    <property type="entry name" value="Met-tRNA_synth"/>
</dbReference>
<keyword evidence="12 16" id="KW-0030">Aminoacyl-tRNA synthetase</keyword>
<evidence type="ECO:0000256" key="7">
    <source>
        <dbReference type="ARBA" id="ARBA00022598"/>
    </source>
</evidence>
<dbReference type="SUPFAM" id="SSF47323">
    <property type="entry name" value="Anticodon-binding domain of a subclass of class I aminoacyl-tRNA synthetases"/>
    <property type="match status" value="1"/>
</dbReference>
<comment type="subcellular location">
    <subcellularLocation>
        <location evidence="1">Cytoplasm</location>
    </subcellularLocation>
</comment>
<dbReference type="Proteomes" id="UP000046393">
    <property type="component" value="Unplaced"/>
</dbReference>
<dbReference type="Gene3D" id="3.40.50.620">
    <property type="entry name" value="HUPs"/>
    <property type="match status" value="1"/>
</dbReference>
<dbReference type="PROSITE" id="PS00178">
    <property type="entry name" value="AA_TRNA_LIGASE_I"/>
    <property type="match status" value="1"/>
</dbReference>
<evidence type="ECO:0000256" key="12">
    <source>
        <dbReference type="ARBA" id="ARBA00023146"/>
    </source>
</evidence>
<accession>A0A0N5AUT3</accession>
<dbReference type="WBParaSite" id="SMUV_0000862601-mRNA-1">
    <property type="protein sequence ID" value="SMUV_0000862601-mRNA-1"/>
    <property type="gene ID" value="SMUV_0000862601"/>
</dbReference>
<keyword evidence="7 16" id="KW-0436">Ligase</keyword>
<evidence type="ECO:0000256" key="10">
    <source>
        <dbReference type="ARBA" id="ARBA00022884"/>
    </source>
</evidence>
<keyword evidence="6 15" id="KW-0820">tRNA-binding</keyword>
<dbReference type="PRINTS" id="PR01041">
    <property type="entry name" value="TRNASYNTHMET"/>
</dbReference>
<evidence type="ECO:0000256" key="17">
    <source>
        <dbReference type="SAM" id="SignalP"/>
    </source>
</evidence>
<comment type="similarity">
    <text evidence="2 16">Belongs to the class-I aminoacyl-tRNA synthetase family.</text>
</comment>
<evidence type="ECO:0000256" key="16">
    <source>
        <dbReference type="RuleBase" id="RU363039"/>
    </source>
</evidence>
<dbReference type="InterPro" id="IPR001412">
    <property type="entry name" value="aa-tRNA-synth_I_CS"/>
</dbReference>
<dbReference type="EC" id="6.1.1.10" evidence="3"/>
<dbReference type="InterPro" id="IPR012340">
    <property type="entry name" value="NA-bd_OB-fold"/>
</dbReference>
<reference evidence="20" key="1">
    <citation type="submission" date="2016-04" db="UniProtKB">
        <authorList>
            <consortium name="WormBaseParasite"/>
        </authorList>
    </citation>
    <scope>IDENTIFICATION</scope>
</reference>
<dbReference type="CDD" id="cd00814">
    <property type="entry name" value="MetRS_core"/>
    <property type="match status" value="1"/>
</dbReference>
<dbReference type="Pfam" id="PF19303">
    <property type="entry name" value="Anticodon_3"/>
    <property type="match status" value="1"/>
</dbReference>
<dbReference type="PROSITE" id="PS50886">
    <property type="entry name" value="TRBD"/>
    <property type="match status" value="1"/>
</dbReference>
<evidence type="ECO:0000256" key="9">
    <source>
        <dbReference type="ARBA" id="ARBA00022840"/>
    </source>
</evidence>
<dbReference type="InterPro" id="IPR014729">
    <property type="entry name" value="Rossmann-like_a/b/a_fold"/>
</dbReference>
<dbReference type="NCBIfam" id="NF001100">
    <property type="entry name" value="PRK00133.1"/>
    <property type="match status" value="1"/>
</dbReference>
<keyword evidence="17" id="KW-0732">Signal</keyword>
<dbReference type="FunFam" id="2.40.50.140:FF:000047">
    <property type="entry name" value="tyrosine--tRNA ligase, cytoplasmic isoform X2"/>
    <property type="match status" value="1"/>
</dbReference>
<name>A0A0N5AUT3_9BILA</name>
<dbReference type="Gene3D" id="2.20.28.20">
    <property type="entry name" value="Methionyl-tRNA synthetase, Zn-domain"/>
    <property type="match status" value="1"/>
</dbReference>
<keyword evidence="5" id="KW-0963">Cytoplasm</keyword>
<dbReference type="InterPro" id="IPR002547">
    <property type="entry name" value="tRNA-bd_dom"/>
</dbReference>
<dbReference type="GO" id="GO:0004825">
    <property type="term" value="F:methionine-tRNA ligase activity"/>
    <property type="evidence" value="ECO:0007669"/>
    <property type="project" value="UniProtKB-EC"/>
</dbReference>
<comment type="catalytic activity">
    <reaction evidence="14">
        <text>tRNA(Met) + L-methionine + ATP = L-methionyl-tRNA(Met) + AMP + diphosphate</text>
        <dbReference type="Rhea" id="RHEA:13481"/>
        <dbReference type="Rhea" id="RHEA-COMP:9667"/>
        <dbReference type="Rhea" id="RHEA-COMP:9698"/>
        <dbReference type="ChEBI" id="CHEBI:30616"/>
        <dbReference type="ChEBI" id="CHEBI:33019"/>
        <dbReference type="ChEBI" id="CHEBI:57844"/>
        <dbReference type="ChEBI" id="CHEBI:78442"/>
        <dbReference type="ChEBI" id="CHEBI:78530"/>
        <dbReference type="ChEBI" id="CHEBI:456215"/>
        <dbReference type="EC" id="6.1.1.10"/>
    </reaction>
</comment>
<dbReference type="GO" id="GO:0005524">
    <property type="term" value="F:ATP binding"/>
    <property type="evidence" value="ECO:0007669"/>
    <property type="project" value="UniProtKB-KW"/>
</dbReference>
<keyword evidence="19" id="KW-1185">Reference proteome</keyword>
<dbReference type="Gene3D" id="1.10.730.10">
    <property type="entry name" value="Isoleucyl-tRNA Synthetase, Domain 1"/>
    <property type="match status" value="1"/>
</dbReference>
<evidence type="ECO:0000256" key="15">
    <source>
        <dbReference type="PROSITE-ProRule" id="PRU00209"/>
    </source>
</evidence>
<dbReference type="FunFam" id="2.20.28.20:FF:000001">
    <property type="entry name" value="Methionine--tRNA ligase"/>
    <property type="match status" value="1"/>
</dbReference>
<evidence type="ECO:0000256" key="8">
    <source>
        <dbReference type="ARBA" id="ARBA00022741"/>
    </source>
</evidence>
<dbReference type="NCBIfam" id="TIGR00398">
    <property type="entry name" value="metG"/>
    <property type="match status" value="1"/>
</dbReference>
<dbReference type="SUPFAM" id="SSF50249">
    <property type="entry name" value="Nucleic acid-binding proteins"/>
    <property type="match status" value="1"/>
</dbReference>
<evidence type="ECO:0000256" key="5">
    <source>
        <dbReference type="ARBA" id="ARBA00022490"/>
    </source>
</evidence>
<keyword evidence="8 16" id="KW-0547">Nucleotide-binding</keyword>
<dbReference type="PANTHER" id="PTHR45765:SF1">
    <property type="entry name" value="METHIONINE--TRNA LIGASE, CYTOPLASMIC"/>
    <property type="match status" value="1"/>
</dbReference>
<dbReference type="Pfam" id="PF09334">
    <property type="entry name" value="tRNA-synt_1g"/>
    <property type="match status" value="1"/>
</dbReference>
<evidence type="ECO:0000256" key="11">
    <source>
        <dbReference type="ARBA" id="ARBA00022917"/>
    </source>
</evidence>
<feature type="chain" id="PRO_5007419256" description="Methionine--tRNA ligase, cytoplasmic" evidence="17">
    <location>
        <begin position="27"/>
        <end position="794"/>
    </location>
</feature>
<dbReference type="SUPFAM" id="SSF52374">
    <property type="entry name" value="Nucleotidylyl transferase"/>
    <property type="match status" value="1"/>
</dbReference>
<evidence type="ECO:0000256" key="13">
    <source>
        <dbReference type="ARBA" id="ARBA00030904"/>
    </source>
</evidence>
<feature type="signal peptide" evidence="17">
    <location>
        <begin position="1"/>
        <end position="26"/>
    </location>
</feature>
<dbReference type="GO" id="GO:0000049">
    <property type="term" value="F:tRNA binding"/>
    <property type="evidence" value="ECO:0007669"/>
    <property type="project" value="UniProtKB-UniRule"/>
</dbReference>